<dbReference type="RefSeq" id="WP_008478198.1">
    <property type="nucleotide sequence ID" value="NZ_CAGS01000248.1"/>
</dbReference>
<evidence type="ECO:0000256" key="2">
    <source>
        <dbReference type="ARBA" id="ARBA00022475"/>
    </source>
</evidence>
<feature type="domain" description="ABC3 transporter permease C-terminal" evidence="8">
    <location>
        <begin position="870"/>
        <end position="988"/>
    </location>
</feature>
<dbReference type="PANTHER" id="PTHR30572:SF4">
    <property type="entry name" value="ABC TRANSPORTER PERMEASE YTRF"/>
    <property type="match status" value="1"/>
</dbReference>
<feature type="transmembrane region" description="Helical" evidence="7">
    <location>
        <begin position="53"/>
        <end position="73"/>
    </location>
</feature>
<evidence type="ECO:0000313" key="10">
    <source>
        <dbReference type="EMBL" id="CCF84208.1"/>
    </source>
</evidence>
<name>I4EHP6_9BACT</name>
<dbReference type="GO" id="GO:0005886">
    <property type="term" value="C:plasma membrane"/>
    <property type="evidence" value="ECO:0007669"/>
    <property type="project" value="UniProtKB-SubCell"/>
</dbReference>
<dbReference type="AlphaFoldDB" id="I4EHP6"/>
<evidence type="ECO:0008006" key="12">
    <source>
        <dbReference type="Google" id="ProtNLM"/>
    </source>
</evidence>
<keyword evidence="4 7" id="KW-1133">Transmembrane helix</keyword>
<feature type="transmembrane region" description="Helical" evidence="7">
    <location>
        <begin position="546"/>
        <end position="574"/>
    </location>
</feature>
<proteinExistence type="inferred from homology"/>
<dbReference type="InterPro" id="IPR050250">
    <property type="entry name" value="Macrolide_Exporter_MacB"/>
</dbReference>
<evidence type="ECO:0000313" key="11">
    <source>
        <dbReference type="Proteomes" id="UP000004221"/>
    </source>
</evidence>
<feature type="transmembrane region" description="Helical" evidence="7">
    <location>
        <begin position="601"/>
        <end position="619"/>
    </location>
</feature>
<dbReference type="Pfam" id="PF12704">
    <property type="entry name" value="MacB_PCD"/>
    <property type="match status" value="1"/>
</dbReference>
<gene>
    <name evidence="10" type="ORF">NITHO_3210016</name>
</gene>
<keyword evidence="11" id="KW-1185">Reference proteome</keyword>
<evidence type="ECO:0000256" key="3">
    <source>
        <dbReference type="ARBA" id="ARBA00022692"/>
    </source>
</evidence>
<comment type="similarity">
    <text evidence="6">Belongs to the ABC-4 integral membrane protein family.</text>
</comment>
<feature type="transmembrane region" description="Helical" evidence="7">
    <location>
        <begin position="415"/>
        <end position="436"/>
    </location>
</feature>
<dbReference type="Pfam" id="PF02687">
    <property type="entry name" value="FtsX"/>
    <property type="match status" value="2"/>
</dbReference>
<comment type="subcellular location">
    <subcellularLocation>
        <location evidence="1">Cell membrane</location>
        <topology evidence="1">Multi-pass membrane protein</topology>
    </subcellularLocation>
</comment>
<dbReference type="Proteomes" id="UP000004221">
    <property type="component" value="Unassembled WGS sequence"/>
</dbReference>
<dbReference type="EMBL" id="CAGS01000248">
    <property type="protein sequence ID" value="CCF84208.1"/>
    <property type="molecule type" value="Genomic_DNA"/>
</dbReference>
<evidence type="ECO:0000256" key="1">
    <source>
        <dbReference type="ARBA" id="ARBA00004651"/>
    </source>
</evidence>
<evidence type="ECO:0000259" key="9">
    <source>
        <dbReference type="Pfam" id="PF12704"/>
    </source>
</evidence>
<accession>I4EHP6</accession>
<dbReference type="OrthoDB" id="135354at2"/>
<sequence length="996" mass="105350">MEKIFGIPMTSIMFALLAAFGLCLGVGAWILLRHRIIFRMGLRNVPRRPAQTVLIIIGLMLSTLIIAAALTTGDTLNSSIKSQVYNLLGHTDEMVVISSGESTRTAGPQPGVTIPEQVGVDLLARLAGNPEIDGVMPVLAEPIPALNPRTKQSEPAIAAVGLDPTQLPLFGGLKDLDGKDLDLNSLPEDGVVLGETAAGKLDAQVGDTLTVYPANHERQVTVSAIAPDSVLTGVQNPGDPGGFAMPLSRAQVLLDHPGRISFVAISNRGGIEDGAAGTGAATKAIDAALAGAPYKAVPVKERAIDVSEQAGNAFTSIFLILGLFSIAAGVLLIFLIFVLLAAERKPEMGMARAVGMKRSQLTQMFLAEGIAYDLVSALVGAALGVGVAFVIAGIMGRLVGEFVQIQAVASWQSLVIAYTLGVTVTFLTIAVSSWRVSRLNIVRAIRDIPEPVLHRASRRWLILGILGVGAGAALIWAGNADNNAFLFALGISLIPLSLAVALRRFGVPARPLYTIAALLVLAYWLMPESIRDRIFPKLASGMELFFLSGIMMVAALTVVIVWNAEIGTSIVGIFGRSFSRWLPAVKTAVAYPLSSKGRTGMTIAMFSLIVFSLVMMAAIETNFSALFTGDSAAGGWQIQATQSPTKPVPDFNQALAENGIDTGKITAASRLQQVSVFNGQGRMPGDAKWSLLGINGADAGFINQSEIPLQTLATGYDSERAVWDAVRDRPDLGVVDFSAMTAPGYEEGVPGSLHLPNVKRGDTTMEPTTIEIGDPLTGKTRTVTIIGVMDSKVTMLQGFFTSDATFAQLFDRPVTVNYYLKTQPGTDTAAMAKSIKAGLIAYGIQAISVKDAMEQQSSIGRGFLSLIEGFMALGLVVGIAALGVISFRAVVERRQQIGMLRAIGYQRGMVAASFLIESTMITVTGVVSGAILGLLLSWQVLGSQEFSGSTAEQPFLIPWVKIAVFMAIAIGSSLLMAYIPARQAARVPIAEALRYE</sequence>
<feature type="domain" description="MacB-like periplasmic core" evidence="9">
    <location>
        <begin position="52"/>
        <end position="265"/>
    </location>
</feature>
<dbReference type="InterPro" id="IPR025857">
    <property type="entry name" value="MacB_PCD"/>
</dbReference>
<feature type="transmembrane region" description="Helical" evidence="7">
    <location>
        <begin position="908"/>
        <end position="936"/>
    </location>
</feature>
<evidence type="ECO:0000256" key="7">
    <source>
        <dbReference type="SAM" id="Phobius"/>
    </source>
</evidence>
<feature type="transmembrane region" description="Helical" evidence="7">
    <location>
        <begin position="370"/>
        <end position="395"/>
    </location>
</feature>
<feature type="transmembrane region" description="Helical" evidence="7">
    <location>
        <begin position="12"/>
        <end position="32"/>
    </location>
</feature>
<evidence type="ECO:0000256" key="5">
    <source>
        <dbReference type="ARBA" id="ARBA00023136"/>
    </source>
</evidence>
<feature type="transmembrane region" description="Helical" evidence="7">
    <location>
        <begin position="317"/>
        <end position="342"/>
    </location>
</feature>
<evidence type="ECO:0000259" key="8">
    <source>
        <dbReference type="Pfam" id="PF02687"/>
    </source>
</evidence>
<evidence type="ECO:0000256" key="6">
    <source>
        <dbReference type="ARBA" id="ARBA00038076"/>
    </source>
</evidence>
<evidence type="ECO:0000256" key="4">
    <source>
        <dbReference type="ARBA" id="ARBA00022989"/>
    </source>
</evidence>
<reference evidence="10 11" key="1">
    <citation type="journal article" date="2012" name="ISME J.">
        <title>Nitrification expanded: discovery, physiology and genomics of a nitrite-oxidizing bacterium from the phylum Chloroflexi.</title>
        <authorList>
            <person name="Sorokin D.Y."/>
            <person name="Lucker S."/>
            <person name="Vejmelkova D."/>
            <person name="Kostrikina N.A."/>
            <person name="Kleerebezem R."/>
            <person name="Rijpstra W.I."/>
            <person name="Damste J.S."/>
            <person name="Le Paslier D."/>
            <person name="Muyzer G."/>
            <person name="Wagner M."/>
            <person name="van Loosdrecht M.C."/>
            <person name="Daims H."/>
        </authorList>
    </citation>
    <scope>NUCLEOTIDE SEQUENCE [LARGE SCALE GENOMIC DNA]</scope>
    <source>
        <strain evidence="11">none</strain>
    </source>
</reference>
<keyword evidence="2" id="KW-1003">Cell membrane</keyword>
<feature type="transmembrane region" description="Helical" evidence="7">
    <location>
        <begin position="863"/>
        <end position="887"/>
    </location>
</feature>
<feature type="transmembrane region" description="Helical" evidence="7">
    <location>
        <begin position="509"/>
        <end position="526"/>
    </location>
</feature>
<dbReference type="PANTHER" id="PTHR30572">
    <property type="entry name" value="MEMBRANE COMPONENT OF TRANSPORTER-RELATED"/>
    <property type="match status" value="1"/>
</dbReference>
<protein>
    <recommendedName>
        <fullName evidence="12">ABC3 transporter permease protein domain-containing protein</fullName>
    </recommendedName>
</protein>
<feature type="transmembrane region" description="Helical" evidence="7">
    <location>
        <begin position="484"/>
        <end position="502"/>
    </location>
</feature>
<dbReference type="InterPro" id="IPR003838">
    <property type="entry name" value="ABC3_permease_C"/>
</dbReference>
<feature type="transmembrane region" description="Helical" evidence="7">
    <location>
        <begin position="956"/>
        <end position="979"/>
    </location>
</feature>
<organism evidence="10 11">
    <name type="scientific">Nitrolancea hollandica Lb</name>
    <dbReference type="NCBI Taxonomy" id="1129897"/>
    <lineage>
        <taxon>Bacteria</taxon>
        <taxon>Pseudomonadati</taxon>
        <taxon>Thermomicrobiota</taxon>
        <taxon>Thermomicrobia</taxon>
        <taxon>Sphaerobacterales</taxon>
        <taxon>Sphaerobacterineae</taxon>
        <taxon>Sphaerobacteraceae</taxon>
        <taxon>Nitrolancea</taxon>
    </lineage>
</organism>
<feature type="domain" description="ABC3 transporter permease C-terminal" evidence="8">
    <location>
        <begin position="320"/>
        <end position="441"/>
    </location>
</feature>
<comment type="caution">
    <text evidence="10">The sequence shown here is derived from an EMBL/GenBank/DDBJ whole genome shotgun (WGS) entry which is preliminary data.</text>
</comment>
<keyword evidence="3 7" id="KW-0812">Transmembrane</keyword>
<keyword evidence="5 7" id="KW-0472">Membrane</keyword>
<dbReference type="GO" id="GO:0022857">
    <property type="term" value="F:transmembrane transporter activity"/>
    <property type="evidence" value="ECO:0007669"/>
    <property type="project" value="TreeGrafter"/>
</dbReference>
<feature type="transmembrane region" description="Helical" evidence="7">
    <location>
        <begin position="460"/>
        <end position="478"/>
    </location>
</feature>